<feature type="domain" description="Fibrinogen C-terminal" evidence="3">
    <location>
        <begin position="140"/>
        <end position="317"/>
    </location>
</feature>
<dbReference type="InterPro" id="IPR002181">
    <property type="entry name" value="Fibrinogen_a/b/g_C_dom"/>
</dbReference>
<dbReference type="InterPro" id="IPR014716">
    <property type="entry name" value="Fibrinogen_a/b/g_C_1"/>
</dbReference>
<dbReference type="OrthoDB" id="7743108at2759"/>
<evidence type="ECO:0000313" key="6">
    <source>
        <dbReference type="Proteomes" id="UP000030765"/>
    </source>
</evidence>
<sequence>MSNVAICIFLITVGCGVAKAEGASETGVQLLNRLASLEDRINDALTDAAQKQEAFVENLELEVGKSIKELTKRIEKVRVELKREDCLDQSRIMSKISDVALTAEQHKEQILRRMKYIAAETEDRLTEKILASKESISDLILSRRTAKKCDVSVDVSELLPADERLFPVVYDFSLIPGFETDSDFGGGWILFQRRFDGSIDFNRSWSEYRNGFGDMKRGEFWLGLQKLYALMRFCPQELLVVVELTNGTVLYGHFEEFAITNETDGYRVKEISQCEGTWCFNSMTTIKNNMFSAYDRDNDVDQRNCARMQGGWWYFTCEQESVQVMMSKVVFFGLIDMLYATMRFDQQK</sequence>
<dbReference type="InterPro" id="IPR050373">
    <property type="entry name" value="Fibrinogen_C-term_domain"/>
</dbReference>
<dbReference type="GO" id="GO:0005615">
    <property type="term" value="C:extracellular space"/>
    <property type="evidence" value="ECO:0007669"/>
    <property type="project" value="TreeGrafter"/>
</dbReference>
<dbReference type="PANTHER" id="PTHR19143">
    <property type="entry name" value="FIBRINOGEN/TENASCIN/ANGIOPOEITIN"/>
    <property type="match status" value="1"/>
</dbReference>
<dbReference type="InterPro" id="IPR036056">
    <property type="entry name" value="Fibrinogen-like_C"/>
</dbReference>
<organism evidence="4">
    <name type="scientific">Anopheles sinensis</name>
    <name type="common">Mosquito</name>
    <dbReference type="NCBI Taxonomy" id="74873"/>
    <lineage>
        <taxon>Eukaryota</taxon>
        <taxon>Metazoa</taxon>
        <taxon>Ecdysozoa</taxon>
        <taxon>Arthropoda</taxon>
        <taxon>Hexapoda</taxon>
        <taxon>Insecta</taxon>
        <taxon>Pterygota</taxon>
        <taxon>Neoptera</taxon>
        <taxon>Endopterygota</taxon>
        <taxon>Diptera</taxon>
        <taxon>Nematocera</taxon>
        <taxon>Culicoidea</taxon>
        <taxon>Culicidae</taxon>
        <taxon>Anophelinae</taxon>
        <taxon>Anopheles</taxon>
    </lineage>
</organism>
<evidence type="ECO:0000259" key="3">
    <source>
        <dbReference type="PROSITE" id="PS51406"/>
    </source>
</evidence>
<dbReference type="VEuPathDB" id="VectorBase:ASIC016582"/>
<dbReference type="Gene3D" id="3.90.215.10">
    <property type="entry name" value="Gamma Fibrinogen, chain A, domain 1"/>
    <property type="match status" value="1"/>
</dbReference>
<dbReference type="SMART" id="SM00186">
    <property type="entry name" value="FBG"/>
    <property type="match status" value="1"/>
</dbReference>
<name>A0A084WEF1_ANOSI</name>
<dbReference type="VEuPathDB" id="VectorBase:ASIS004060"/>
<dbReference type="PANTHER" id="PTHR19143:SF327">
    <property type="entry name" value="FI21813P1-RELATED"/>
    <property type="match status" value="1"/>
</dbReference>
<feature type="chain" id="PRO_5001784926" evidence="2">
    <location>
        <begin position="23"/>
        <end position="348"/>
    </location>
</feature>
<dbReference type="STRING" id="74873.A0A084WEF1"/>
<proteinExistence type="predicted"/>
<gene>
    <name evidence="4" type="ORF">ZHAS_00016582</name>
</gene>
<dbReference type="EnsemblMetazoa" id="ASIC016582-RA">
    <property type="protein sequence ID" value="ASIC016582-PA"/>
    <property type="gene ID" value="ASIC016582"/>
</dbReference>
<accession>A0A084WEF1</accession>
<dbReference type="AlphaFoldDB" id="A0A084WEF1"/>
<reference evidence="5" key="2">
    <citation type="submission" date="2020-05" db="UniProtKB">
        <authorList>
            <consortium name="EnsemblMetazoa"/>
        </authorList>
    </citation>
    <scope>IDENTIFICATION</scope>
</reference>
<dbReference type="PROSITE" id="PS51406">
    <property type="entry name" value="FIBRINOGEN_C_2"/>
    <property type="match status" value="1"/>
</dbReference>
<dbReference type="SUPFAM" id="SSF56496">
    <property type="entry name" value="Fibrinogen C-terminal domain-like"/>
    <property type="match status" value="1"/>
</dbReference>
<evidence type="ECO:0000313" key="4">
    <source>
        <dbReference type="EMBL" id="KFB48595.1"/>
    </source>
</evidence>
<dbReference type="Pfam" id="PF00147">
    <property type="entry name" value="Fibrinogen_C"/>
    <property type="match status" value="1"/>
</dbReference>
<keyword evidence="6" id="KW-1185">Reference proteome</keyword>
<evidence type="ECO:0000313" key="5">
    <source>
        <dbReference type="EnsemblMetazoa" id="ASIC016582-PA"/>
    </source>
</evidence>
<keyword evidence="1" id="KW-0175">Coiled coil</keyword>
<feature type="signal peptide" evidence="2">
    <location>
        <begin position="1"/>
        <end position="22"/>
    </location>
</feature>
<protein>
    <submittedName>
        <fullName evidence="4">AGAP012000-PA-like protein</fullName>
    </submittedName>
    <submittedName>
        <fullName evidence="5">Fibrinogen C-terminal domain-containing protein</fullName>
    </submittedName>
</protein>
<evidence type="ECO:0000256" key="2">
    <source>
        <dbReference type="SAM" id="SignalP"/>
    </source>
</evidence>
<feature type="coiled-coil region" evidence="1">
    <location>
        <begin position="34"/>
        <end position="87"/>
    </location>
</feature>
<keyword evidence="2" id="KW-0732">Signal</keyword>
<dbReference type="Proteomes" id="UP000030765">
    <property type="component" value="Unassembled WGS sequence"/>
</dbReference>
<dbReference type="EMBL" id="KE525341">
    <property type="protein sequence ID" value="KFB48595.1"/>
    <property type="molecule type" value="Genomic_DNA"/>
</dbReference>
<dbReference type="EMBL" id="ATLV01023207">
    <property type="status" value="NOT_ANNOTATED_CDS"/>
    <property type="molecule type" value="Genomic_DNA"/>
</dbReference>
<reference evidence="4 6" key="1">
    <citation type="journal article" date="2014" name="BMC Genomics">
        <title>Genome sequence of Anopheles sinensis provides insight into genetics basis of mosquito competence for malaria parasites.</title>
        <authorList>
            <person name="Zhou D."/>
            <person name="Zhang D."/>
            <person name="Ding G."/>
            <person name="Shi L."/>
            <person name="Hou Q."/>
            <person name="Ye Y."/>
            <person name="Xu Y."/>
            <person name="Zhou H."/>
            <person name="Xiong C."/>
            <person name="Li S."/>
            <person name="Yu J."/>
            <person name="Hong S."/>
            <person name="Yu X."/>
            <person name="Zou P."/>
            <person name="Chen C."/>
            <person name="Chang X."/>
            <person name="Wang W."/>
            <person name="Lv Y."/>
            <person name="Sun Y."/>
            <person name="Ma L."/>
            <person name="Shen B."/>
            <person name="Zhu C."/>
        </authorList>
    </citation>
    <scope>NUCLEOTIDE SEQUENCE [LARGE SCALE GENOMIC DNA]</scope>
</reference>
<evidence type="ECO:0000256" key="1">
    <source>
        <dbReference type="SAM" id="Coils"/>
    </source>
</evidence>